<name>A0A382LWM7_9ZZZZ</name>
<evidence type="ECO:0000313" key="1">
    <source>
        <dbReference type="EMBL" id="SVC40976.1"/>
    </source>
</evidence>
<accession>A0A382LWM7</accession>
<sequence>DDKPEPDPDLTAAEEALYNARRALVEANIKVACAPWGDEDRWSLKLEGELPTLEGIKEFRAWPITIPEDRSLDLLLFGENQGTDFGPITLAAITGLIAFELKTNRPDVATKLVLNLPIEGLPEGREAEIYRTIINNQDAFFRYLLLLLNGEEPGRALGNGSDPNGSGSWEHRISNGVGLLEELTRTYSTSPERLEDVDKIVRDLTEVSGGEAVVTPEFLELWSVFEKALGSRNG</sequence>
<dbReference type="AlphaFoldDB" id="A0A382LWM7"/>
<reference evidence="1" key="1">
    <citation type="submission" date="2018-05" db="EMBL/GenBank/DDBJ databases">
        <authorList>
            <person name="Lanie J.A."/>
            <person name="Ng W.-L."/>
            <person name="Kazmierczak K.M."/>
            <person name="Andrzejewski T.M."/>
            <person name="Davidsen T.M."/>
            <person name="Wayne K.J."/>
            <person name="Tettelin H."/>
            <person name="Glass J.I."/>
            <person name="Rusch D."/>
            <person name="Podicherti R."/>
            <person name="Tsui H.-C.T."/>
            <person name="Winkler M.E."/>
        </authorList>
    </citation>
    <scope>NUCLEOTIDE SEQUENCE</scope>
</reference>
<feature type="non-terminal residue" evidence="1">
    <location>
        <position position="1"/>
    </location>
</feature>
<dbReference type="EMBL" id="UINC01089682">
    <property type="protein sequence ID" value="SVC40976.1"/>
    <property type="molecule type" value="Genomic_DNA"/>
</dbReference>
<proteinExistence type="predicted"/>
<organism evidence="1">
    <name type="scientific">marine metagenome</name>
    <dbReference type="NCBI Taxonomy" id="408172"/>
    <lineage>
        <taxon>unclassified sequences</taxon>
        <taxon>metagenomes</taxon>
        <taxon>ecological metagenomes</taxon>
    </lineage>
</organism>
<protein>
    <submittedName>
        <fullName evidence="1">Uncharacterized protein</fullName>
    </submittedName>
</protein>
<gene>
    <name evidence="1" type="ORF">METZ01_LOCUS293830</name>
</gene>